<reference evidence="1" key="1">
    <citation type="submission" date="2020-02" db="EMBL/GenBank/DDBJ databases">
        <authorList>
            <person name="Meier V. D."/>
        </authorList>
    </citation>
    <scope>NUCLEOTIDE SEQUENCE</scope>
    <source>
        <strain evidence="1">AVDCRST_MAG32</strain>
    </source>
</reference>
<gene>
    <name evidence="1" type="ORF">AVDCRST_MAG32-2290</name>
</gene>
<proteinExistence type="predicted"/>
<name>A0A6J4NMY2_9ACTN</name>
<accession>A0A6J4NMY2</accession>
<protein>
    <submittedName>
        <fullName evidence="1">Uncharacterized protein</fullName>
    </submittedName>
</protein>
<evidence type="ECO:0000313" key="1">
    <source>
        <dbReference type="EMBL" id="CAA9390610.1"/>
    </source>
</evidence>
<sequence length="69" mass="7389">MTELSLGHPGMLLQIHEDEPLETLGQPIPAGVTVLPLRDPSVTLRACIAFRRDSATWAPLGLVLDSLSA</sequence>
<organism evidence="1">
    <name type="scientific">uncultured Nocardioides sp</name>
    <dbReference type="NCBI Taxonomy" id="198441"/>
    <lineage>
        <taxon>Bacteria</taxon>
        <taxon>Bacillati</taxon>
        <taxon>Actinomycetota</taxon>
        <taxon>Actinomycetes</taxon>
        <taxon>Propionibacteriales</taxon>
        <taxon>Nocardioidaceae</taxon>
        <taxon>Nocardioides</taxon>
        <taxon>environmental samples</taxon>
    </lineage>
</organism>
<dbReference type="AlphaFoldDB" id="A0A6J4NMY2"/>
<dbReference type="EMBL" id="CADCUM010000091">
    <property type="protein sequence ID" value="CAA9390610.1"/>
    <property type="molecule type" value="Genomic_DNA"/>
</dbReference>